<name>A0A6L8KGC6_9BURK</name>
<sequence>MRAKLQVSDVQSTATSERLSLRAVCKTGGYPADGSDEDNSFAKWTPSAELTMTINNPDLLGKFKIGDKFYVDFTPAP</sequence>
<gene>
    <name evidence="1" type="ORF">GTP46_24365</name>
</gene>
<evidence type="ECO:0000313" key="2">
    <source>
        <dbReference type="Proteomes" id="UP000479335"/>
    </source>
</evidence>
<protein>
    <submittedName>
        <fullName evidence="1">Uncharacterized protein</fullName>
    </submittedName>
</protein>
<dbReference type="EMBL" id="WWCN01000018">
    <property type="protein sequence ID" value="MYM25767.1"/>
    <property type="molecule type" value="Genomic_DNA"/>
</dbReference>
<proteinExistence type="predicted"/>
<reference evidence="1 2" key="1">
    <citation type="submission" date="2019-12" db="EMBL/GenBank/DDBJ databases">
        <title>Novel species isolated from a subtropical stream in China.</title>
        <authorList>
            <person name="Lu H."/>
        </authorList>
    </citation>
    <scope>NUCLEOTIDE SEQUENCE [LARGE SCALE GENOMIC DNA]</scope>
    <source>
        <strain evidence="1 2">FT135W</strain>
    </source>
</reference>
<dbReference type="Proteomes" id="UP000479335">
    <property type="component" value="Unassembled WGS sequence"/>
</dbReference>
<keyword evidence="2" id="KW-1185">Reference proteome</keyword>
<accession>A0A6L8KGC6</accession>
<dbReference type="AlphaFoldDB" id="A0A6L8KGC6"/>
<evidence type="ECO:0000313" key="1">
    <source>
        <dbReference type="EMBL" id="MYM25767.1"/>
    </source>
</evidence>
<organism evidence="1 2">
    <name type="scientific">Duganella flavida</name>
    <dbReference type="NCBI Taxonomy" id="2692175"/>
    <lineage>
        <taxon>Bacteria</taxon>
        <taxon>Pseudomonadati</taxon>
        <taxon>Pseudomonadota</taxon>
        <taxon>Betaproteobacteria</taxon>
        <taxon>Burkholderiales</taxon>
        <taxon>Oxalobacteraceae</taxon>
        <taxon>Telluria group</taxon>
        <taxon>Duganella</taxon>
    </lineage>
</organism>
<comment type="caution">
    <text evidence="1">The sequence shown here is derived from an EMBL/GenBank/DDBJ whole genome shotgun (WGS) entry which is preliminary data.</text>
</comment>